<protein>
    <submittedName>
        <fullName evidence="1">Uncharacterized protein</fullName>
    </submittedName>
</protein>
<feature type="non-terminal residue" evidence="1">
    <location>
        <position position="78"/>
    </location>
</feature>
<proteinExistence type="predicted"/>
<name>A0AAQ4FB89_AMBAM</name>
<organism evidence="1 2">
    <name type="scientific">Amblyomma americanum</name>
    <name type="common">Lone star tick</name>
    <dbReference type="NCBI Taxonomy" id="6943"/>
    <lineage>
        <taxon>Eukaryota</taxon>
        <taxon>Metazoa</taxon>
        <taxon>Ecdysozoa</taxon>
        <taxon>Arthropoda</taxon>
        <taxon>Chelicerata</taxon>
        <taxon>Arachnida</taxon>
        <taxon>Acari</taxon>
        <taxon>Parasitiformes</taxon>
        <taxon>Ixodida</taxon>
        <taxon>Ixodoidea</taxon>
        <taxon>Ixodidae</taxon>
        <taxon>Amblyomminae</taxon>
        <taxon>Amblyomma</taxon>
    </lineage>
</organism>
<keyword evidence="2" id="KW-1185">Reference proteome</keyword>
<gene>
    <name evidence="1" type="ORF">V5799_009766</name>
</gene>
<dbReference type="Proteomes" id="UP001321473">
    <property type="component" value="Unassembled WGS sequence"/>
</dbReference>
<accession>A0AAQ4FB89</accession>
<evidence type="ECO:0000313" key="1">
    <source>
        <dbReference type="EMBL" id="KAK8783868.1"/>
    </source>
</evidence>
<evidence type="ECO:0000313" key="2">
    <source>
        <dbReference type="Proteomes" id="UP001321473"/>
    </source>
</evidence>
<comment type="caution">
    <text evidence="1">The sequence shown here is derived from an EMBL/GenBank/DDBJ whole genome shotgun (WGS) entry which is preliminary data.</text>
</comment>
<reference evidence="1 2" key="1">
    <citation type="journal article" date="2023" name="Arcadia Sci">
        <title>De novo assembly of a long-read Amblyomma americanum tick genome.</title>
        <authorList>
            <person name="Chou S."/>
            <person name="Poskanzer K.E."/>
            <person name="Rollins M."/>
            <person name="Thuy-Boun P.S."/>
        </authorList>
    </citation>
    <scope>NUCLEOTIDE SEQUENCE [LARGE SCALE GENOMIC DNA]</scope>
    <source>
        <strain evidence="1">F_SG_1</strain>
        <tissue evidence="1">Salivary glands</tissue>
    </source>
</reference>
<sequence length="78" mass="8339">MPAGAANVSMSAPRLLCMLGRCIQLPVDSAHVGLGAKQWDRRAGTVHQADSAVENCDKCLVGFCLWSSVEVGWPGKRK</sequence>
<dbReference type="EMBL" id="JARKHS020005090">
    <property type="protein sequence ID" value="KAK8783868.1"/>
    <property type="molecule type" value="Genomic_DNA"/>
</dbReference>
<dbReference type="AlphaFoldDB" id="A0AAQ4FB89"/>